<gene>
    <name evidence="2" type="ORF">SAMN05216490_4596</name>
</gene>
<keyword evidence="1" id="KW-0472">Membrane</keyword>
<dbReference type="AlphaFoldDB" id="A0A1H2C4U1"/>
<name>A0A1H2C4U1_MUCMA</name>
<feature type="transmembrane region" description="Helical" evidence="1">
    <location>
        <begin position="118"/>
        <end position="137"/>
    </location>
</feature>
<feature type="transmembrane region" description="Helical" evidence="1">
    <location>
        <begin position="212"/>
        <end position="237"/>
    </location>
</feature>
<accession>A0A1H2C4U1</accession>
<sequence>MNIFGGIVVYVGSWATLIAGIWTLFDKISNVTSPDFNAKVTLWIQNINFNTGNIHTNQVLFGFFTRFFGEKQFSLKSVYRSALYTIFTFLLCVLNYYFQSIIWNRHEEKVDFYSGSIYFFYMLFQDYFALFKTRAILKLSKKSRNIFFIIALDLFSTIIILLISIFFMSLFVTYLDDRPLTNVKFSYIEQDFWLNYIIFIKGGILTFDRSFLFFYTIFLGTLWVIFIQLTGLFTKIFSQIFKYFNLFKSIIDIQQQPIKSLGAISILGITFMYALGLPIYLLIHK</sequence>
<evidence type="ECO:0000256" key="1">
    <source>
        <dbReference type="SAM" id="Phobius"/>
    </source>
</evidence>
<dbReference type="EMBL" id="LT629740">
    <property type="protein sequence ID" value="SDT65026.1"/>
    <property type="molecule type" value="Genomic_DNA"/>
</dbReference>
<protein>
    <submittedName>
        <fullName evidence="2">Uncharacterized protein</fullName>
    </submittedName>
</protein>
<dbReference type="RefSeq" id="WP_091378757.1">
    <property type="nucleotide sequence ID" value="NZ_LT629740.1"/>
</dbReference>
<feature type="transmembrane region" description="Helical" evidence="1">
    <location>
        <begin position="258"/>
        <end position="283"/>
    </location>
</feature>
<keyword evidence="3" id="KW-1185">Reference proteome</keyword>
<evidence type="ECO:0000313" key="3">
    <source>
        <dbReference type="Proteomes" id="UP000199679"/>
    </source>
</evidence>
<dbReference type="Proteomes" id="UP000199679">
    <property type="component" value="Chromosome I"/>
</dbReference>
<keyword evidence="1" id="KW-0812">Transmembrane</keyword>
<keyword evidence="1" id="KW-1133">Transmembrane helix</keyword>
<proteinExistence type="predicted"/>
<organism evidence="2 3">
    <name type="scientific">Mucilaginibacter mallensis</name>
    <dbReference type="NCBI Taxonomy" id="652787"/>
    <lineage>
        <taxon>Bacteria</taxon>
        <taxon>Pseudomonadati</taxon>
        <taxon>Bacteroidota</taxon>
        <taxon>Sphingobacteriia</taxon>
        <taxon>Sphingobacteriales</taxon>
        <taxon>Sphingobacteriaceae</taxon>
        <taxon>Mucilaginibacter</taxon>
    </lineage>
</organism>
<reference evidence="2 3" key="1">
    <citation type="submission" date="2016-10" db="EMBL/GenBank/DDBJ databases">
        <authorList>
            <person name="de Groot N.N."/>
        </authorList>
    </citation>
    <scope>NUCLEOTIDE SEQUENCE [LARGE SCALE GENOMIC DNA]</scope>
    <source>
        <strain evidence="2 3">MP1X4</strain>
    </source>
</reference>
<feature type="transmembrane region" description="Helical" evidence="1">
    <location>
        <begin position="6"/>
        <end position="25"/>
    </location>
</feature>
<feature type="transmembrane region" description="Helical" evidence="1">
    <location>
        <begin position="146"/>
        <end position="175"/>
    </location>
</feature>
<evidence type="ECO:0000313" key="2">
    <source>
        <dbReference type="EMBL" id="SDT65026.1"/>
    </source>
</evidence>
<feature type="transmembrane region" description="Helical" evidence="1">
    <location>
        <begin position="81"/>
        <end position="98"/>
    </location>
</feature>